<sequence length="144" mass="16527">MISIETAYTTFKSYFTEILKSRGFTEEKSVALYQDALVSLFQKEDTSVFTTPDTHLKRKINEYVEASVEKLNSPIQSLSASEKTLLKQYKSLPKSQQEILKLYFYHNLSVVEISDLKKEKISSVSELKNRGVKRLQHLIKTNGA</sequence>
<proteinExistence type="predicted"/>
<dbReference type="SUPFAM" id="SSF88659">
    <property type="entry name" value="Sigma3 and sigma4 domains of RNA polymerase sigma factors"/>
    <property type="match status" value="1"/>
</dbReference>
<comment type="caution">
    <text evidence="2">The sequence shown here is derived from an EMBL/GenBank/DDBJ whole genome shotgun (WGS) entry which is preliminary data.</text>
</comment>
<name>A0ABW2MVP6_9FLAO</name>
<feature type="domain" description="RNA polymerase sigma-70 region 4" evidence="1">
    <location>
        <begin position="91"/>
        <end position="137"/>
    </location>
</feature>
<keyword evidence="3" id="KW-1185">Reference proteome</keyword>
<accession>A0ABW2MVP6</accession>
<dbReference type="Pfam" id="PF04545">
    <property type="entry name" value="Sigma70_r4"/>
    <property type="match status" value="1"/>
</dbReference>
<gene>
    <name evidence="2" type="ORF">ACFQO1_08695</name>
</gene>
<dbReference type="Proteomes" id="UP001596415">
    <property type="component" value="Unassembled WGS sequence"/>
</dbReference>
<dbReference type="Gene3D" id="1.20.140.160">
    <property type="match status" value="1"/>
</dbReference>
<dbReference type="InterPro" id="IPR013324">
    <property type="entry name" value="RNA_pol_sigma_r3/r4-like"/>
</dbReference>
<evidence type="ECO:0000313" key="3">
    <source>
        <dbReference type="Proteomes" id="UP001596415"/>
    </source>
</evidence>
<dbReference type="RefSeq" id="WP_380217618.1">
    <property type="nucleotide sequence ID" value="NZ_JBHTBN010000004.1"/>
</dbReference>
<dbReference type="EMBL" id="JBHTBN010000004">
    <property type="protein sequence ID" value="MFC7357763.1"/>
    <property type="molecule type" value="Genomic_DNA"/>
</dbReference>
<dbReference type="InterPro" id="IPR007630">
    <property type="entry name" value="RNA_pol_sigma70_r4"/>
</dbReference>
<organism evidence="2 3">
    <name type="scientific">Jejudonia soesokkakensis</name>
    <dbReference type="NCBI Taxonomy" id="1323432"/>
    <lineage>
        <taxon>Bacteria</taxon>
        <taxon>Pseudomonadati</taxon>
        <taxon>Bacteroidota</taxon>
        <taxon>Flavobacteriia</taxon>
        <taxon>Flavobacteriales</taxon>
        <taxon>Flavobacteriaceae</taxon>
        <taxon>Jejudonia</taxon>
    </lineage>
</organism>
<protein>
    <submittedName>
        <fullName evidence="2">RNA polymerase sigma factor</fullName>
    </submittedName>
</protein>
<evidence type="ECO:0000313" key="2">
    <source>
        <dbReference type="EMBL" id="MFC7357763.1"/>
    </source>
</evidence>
<reference evidence="3" key="1">
    <citation type="journal article" date="2019" name="Int. J. Syst. Evol. Microbiol.">
        <title>The Global Catalogue of Microorganisms (GCM) 10K type strain sequencing project: providing services to taxonomists for standard genome sequencing and annotation.</title>
        <authorList>
            <consortium name="The Broad Institute Genomics Platform"/>
            <consortium name="The Broad Institute Genome Sequencing Center for Infectious Disease"/>
            <person name="Wu L."/>
            <person name="Ma J."/>
        </authorList>
    </citation>
    <scope>NUCLEOTIDE SEQUENCE [LARGE SCALE GENOMIC DNA]</scope>
    <source>
        <strain evidence="3">CGMCC 1.16306</strain>
    </source>
</reference>
<evidence type="ECO:0000259" key="1">
    <source>
        <dbReference type="Pfam" id="PF04545"/>
    </source>
</evidence>